<dbReference type="KEGG" id="salw:CP975_27360"/>
<gene>
    <name evidence="6" type="ORF">CP975_27360</name>
</gene>
<dbReference type="InterPro" id="IPR049416">
    <property type="entry name" value="VinK-like_small"/>
</dbReference>
<dbReference type="GO" id="GO:0004314">
    <property type="term" value="F:[acyl-carrier-protein] S-malonyltransferase activity"/>
    <property type="evidence" value="ECO:0007669"/>
    <property type="project" value="UniProtKB-EC"/>
</dbReference>
<evidence type="ECO:0000256" key="1">
    <source>
        <dbReference type="ARBA" id="ARBA00013258"/>
    </source>
</evidence>
<dbReference type="Proteomes" id="UP000326553">
    <property type="component" value="Chromosome"/>
</dbReference>
<evidence type="ECO:0000256" key="2">
    <source>
        <dbReference type="ARBA" id="ARBA00022679"/>
    </source>
</evidence>
<evidence type="ECO:0000256" key="3">
    <source>
        <dbReference type="ARBA" id="ARBA00023315"/>
    </source>
</evidence>
<dbReference type="SUPFAM" id="SSF52151">
    <property type="entry name" value="FabD/lysophospholipase-like"/>
    <property type="match status" value="1"/>
</dbReference>
<keyword evidence="2 6" id="KW-0808">Transferase</keyword>
<reference evidence="6 7" key="1">
    <citation type="submission" date="2017-09" db="EMBL/GenBank/DDBJ databases">
        <authorList>
            <person name="Lee N."/>
            <person name="Cho B.-K."/>
        </authorList>
    </citation>
    <scope>NUCLEOTIDE SEQUENCE [LARGE SCALE GENOMIC DNA]</scope>
    <source>
        <strain evidence="6 7">ATCC 12461</strain>
    </source>
</reference>
<dbReference type="GO" id="GO:0006633">
    <property type="term" value="P:fatty acid biosynthetic process"/>
    <property type="evidence" value="ECO:0007669"/>
    <property type="project" value="TreeGrafter"/>
</dbReference>
<dbReference type="InterPro" id="IPR001227">
    <property type="entry name" value="Ac_transferase_dom_sf"/>
</dbReference>
<accession>A0A5J6HR83</accession>
<evidence type="ECO:0000313" key="6">
    <source>
        <dbReference type="EMBL" id="QEV20770.1"/>
    </source>
</evidence>
<proteinExistence type="predicted"/>
<dbReference type="PANTHER" id="PTHR42681">
    <property type="entry name" value="MALONYL-COA-ACYL CARRIER PROTEIN TRANSACYLASE, MITOCHONDRIAL"/>
    <property type="match status" value="1"/>
</dbReference>
<comment type="catalytic activity">
    <reaction evidence="4">
        <text>holo-[ACP] + malonyl-CoA = malonyl-[ACP] + CoA</text>
        <dbReference type="Rhea" id="RHEA:41792"/>
        <dbReference type="Rhea" id="RHEA-COMP:9623"/>
        <dbReference type="Rhea" id="RHEA-COMP:9685"/>
        <dbReference type="ChEBI" id="CHEBI:57287"/>
        <dbReference type="ChEBI" id="CHEBI:57384"/>
        <dbReference type="ChEBI" id="CHEBI:64479"/>
        <dbReference type="ChEBI" id="CHEBI:78449"/>
        <dbReference type="EC" id="2.3.1.39"/>
    </reaction>
</comment>
<evidence type="ECO:0000256" key="4">
    <source>
        <dbReference type="ARBA" id="ARBA00048462"/>
    </source>
</evidence>
<dbReference type="Gene3D" id="3.40.366.10">
    <property type="entry name" value="Malonyl-Coenzyme A Acyl Carrier Protein, domain 2"/>
    <property type="match status" value="2"/>
</dbReference>
<dbReference type="OrthoDB" id="5123945at2"/>
<organism evidence="6 7">
    <name type="scientific">Streptomyces alboniger</name>
    <dbReference type="NCBI Taxonomy" id="132473"/>
    <lineage>
        <taxon>Bacteria</taxon>
        <taxon>Bacillati</taxon>
        <taxon>Actinomycetota</taxon>
        <taxon>Actinomycetes</taxon>
        <taxon>Kitasatosporales</taxon>
        <taxon>Streptomycetaceae</taxon>
        <taxon>Streptomyces</taxon>
        <taxon>Streptomyces aurantiacus group</taxon>
    </lineage>
</organism>
<sequence>MEEKTAVVFPGMGPSSFSAVGKFMVLDRYARRRISAADKALGYSLLDRFHGAEDDYSEYTQVAFLVNSLALADRAEDLLGMRPDYCVGPSFGQKAAAAWTGALDFADTVRMTAELARCEQEFFASEHQDVVTHSCVRVPAEPFQEYLDGLTANGDWYDISGRLDEGFLMVSVREHLLDGLKKAVGAMGGYSMYTMRPPVHAEAFGGLRRKADEEVLSRYEIRDPKLTVVADQDGSVVRTADAMRTMLLDTFDKAINWPEVVDSLLGLGVRKLYITGPDNLFRRVKCTTRNFDVVAVDPKSVLRSTLRPAKS</sequence>
<dbReference type="InterPro" id="IPR050858">
    <property type="entry name" value="Mal-CoA-ACP_Trans/PKS_FabD"/>
</dbReference>
<name>A0A5J6HR83_STRAD</name>
<dbReference type="AlphaFoldDB" id="A0A5J6HR83"/>
<dbReference type="InterPro" id="IPR016035">
    <property type="entry name" value="Acyl_Trfase/lysoPLipase"/>
</dbReference>
<protein>
    <recommendedName>
        <fullName evidence="1">[acyl-carrier-protein] S-malonyltransferase</fullName>
        <ecNumber evidence="1">2.3.1.39</ecNumber>
    </recommendedName>
</protein>
<keyword evidence="7" id="KW-1185">Reference proteome</keyword>
<keyword evidence="3" id="KW-0012">Acyltransferase</keyword>
<dbReference type="EMBL" id="CP023695">
    <property type="protein sequence ID" value="QEV20770.1"/>
    <property type="molecule type" value="Genomic_DNA"/>
</dbReference>
<evidence type="ECO:0000259" key="5">
    <source>
        <dbReference type="Pfam" id="PF21124"/>
    </source>
</evidence>
<dbReference type="PANTHER" id="PTHR42681:SF1">
    <property type="entry name" value="MALONYL-COA-ACYL CARRIER PROTEIN TRANSACYLASE, MITOCHONDRIAL"/>
    <property type="match status" value="1"/>
</dbReference>
<feature type="domain" description="Malonyl-CoA-[acyl-carrier-protein] transacylase small" evidence="5">
    <location>
        <begin position="134"/>
        <end position="195"/>
    </location>
</feature>
<evidence type="ECO:0000313" key="7">
    <source>
        <dbReference type="Proteomes" id="UP000326553"/>
    </source>
</evidence>
<dbReference type="EC" id="2.3.1.39" evidence="1"/>
<dbReference type="Pfam" id="PF21124">
    <property type="entry name" value="VinK_C"/>
    <property type="match status" value="1"/>
</dbReference>